<feature type="compositionally biased region" description="Basic residues" evidence="1">
    <location>
        <begin position="200"/>
        <end position="215"/>
    </location>
</feature>
<feature type="compositionally biased region" description="Gly residues" evidence="1">
    <location>
        <begin position="19"/>
        <end position="37"/>
    </location>
</feature>
<evidence type="ECO:0000313" key="3">
    <source>
        <dbReference type="Proteomes" id="UP000266841"/>
    </source>
</evidence>
<feature type="compositionally biased region" description="Basic and acidic residues" evidence="1">
    <location>
        <begin position="412"/>
        <end position="439"/>
    </location>
</feature>
<dbReference type="EMBL" id="AGNL01050340">
    <property type="protein sequence ID" value="EJK43992.1"/>
    <property type="molecule type" value="Genomic_DNA"/>
</dbReference>
<feature type="compositionally biased region" description="Low complexity" evidence="1">
    <location>
        <begin position="244"/>
        <end position="258"/>
    </location>
</feature>
<name>K0RBS0_THAOC</name>
<feature type="region of interest" description="Disordered" evidence="1">
    <location>
        <begin position="1"/>
        <end position="155"/>
    </location>
</feature>
<feature type="non-terminal residue" evidence="2">
    <location>
        <position position="1"/>
    </location>
</feature>
<organism evidence="2 3">
    <name type="scientific">Thalassiosira oceanica</name>
    <name type="common">Marine diatom</name>
    <dbReference type="NCBI Taxonomy" id="159749"/>
    <lineage>
        <taxon>Eukaryota</taxon>
        <taxon>Sar</taxon>
        <taxon>Stramenopiles</taxon>
        <taxon>Ochrophyta</taxon>
        <taxon>Bacillariophyta</taxon>
        <taxon>Coscinodiscophyceae</taxon>
        <taxon>Thalassiosirophycidae</taxon>
        <taxon>Thalassiosirales</taxon>
        <taxon>Thalassiosiraceae</taxon>
        <taxon>Thalassiosira</taxon>
    </lineage>
</organism>
<gene>
    <name evidence="2" type="ORF">THAOC_37512</name>
</gene>
<sequence>IPPPAAVEGGTEDEAEFGSRGGLRAGAGEEGGEGGVPEGPRGGRRVDAQGEDEAYPGRDGGAGRGGAGRGGKGRGGKGRDRGRRREPGGVPMSPRVRRLWDLDAPAADDGKSTPASPGRGFFGGDAIKAAGSDLGPDPDIRREARRAEAREAAEGIDELGRVAAELHGRIGGRAGSHKREEGEADADGGKGEGPAGKRPLGVRRVPRRRRGRSPKGTKGPNPLRPLRSRRARSGRPSGGGGRRSTGSSGTSRRPASPGTSPGTHGRASPGWGARRGSTPAAVPAACARQGPTRERGGAGGGGRTRDEDAEEPRRAGRPWHAAPAVDPRAEAGEEASAEDRVDLWWRSRRLEIGTAEAEPTGGPSRGFEELEGEPTLDREDGKQSEIGGAPSPGGAAGGGRTPGGRSPRALVRKAEWRNRSWGTRTEDGRGGTRRGGNERGDDEAEREAQAGPRGTVERARGLPPRPPPVVGAARGRAGGASK</sequence>
<evidence type="ECO:0000313" key="2">
    <source>
        <dbReference type="EMBL" id="EJK43992.1"/>
    </source>
</evidence>
<accession>K0RBS0</accession>
<dbReference type="OMA" id="TYQGTRW"/>
<reference evidence="2 3" key="1">
    <citation type="journal article" date="2012" name="Genome Biol.">
        <title>Genome and low-iron response of an oceanic diatom adapted to chronic iron limitation.</title>
        <authorList>
            <person name="Lommer M."/>
            <person name="Specht M."/>
            <person name="Roy A.S."/>
            <person name="Kraemer L."/>
            <person name="Andreson R."/>
            <person name="Gutowska M.A."/>
            <person name="Wolf J."/>
            <person name="Bergner S.V."/>
            <person name="Schilhabel M.B."/>
            <person name="Klostermeier U.C."/>
            <person name="Beiko R.G."/>
            <person name="Rosenstiel P."/>
            <person name="Hippler M."/>
            <person name="Laroche J."/>
        </authorList>
    </citation>
    <scope>NUCLEOTIDE SEQUENCE [LARGE SCALE GENOMIC DNA]</scope>
    <source>
        <strain evidence="2 3">CCMP1005</strain>
    </source>
</reference>
<protein>
    <submittedName>
        <fullName evidence="2">Uncharacterized protein</fullName>
    </submittedName>
</protein>
<comment type="caution">
    <text evidence="2">The sequence shown here is derived from an EMBL/GenBank/DDBJ whole genome shotgun (WGS) entry which is preliminary data.</text>
</comment>
<feature type="compositionally biased region" description="Gly residues" evidence="1">
    <location>
        <begin position="58"/>
        <end position="70"/>
    </location>
</feature>
<feature type="compositionally biased region" description="Basic and acidic residues" evidence="1">
    <location>
        <begin position="303"/>
        <end position="314"/>
    </location>
</feature>
<proteinExistence type="predicted"/>
<evidence type="ECO:0000256" key="1">
    <source>
        <dbReference type="SAM" id="MobiDB-lite"/>
    </source>
</evidence>
<dbReference type="Proteomes" id="UP000266841">
    <property type="component" value="Unassembled WGS sequence"/>
</dbReference>
<feature type="compositionally biased region" description="Basic and acidic residues" evidence="1">
    <location>
        <begin position="327"/>
        <end position="351"/>
    </location>
</feature>
<keyword evidence="3" id="KW-1185">Reference proteome</keyword>
<feature type="compositionally biased region" description="Basic and acidic residues" evidence="1">
    <location>
        <begin position="138"/>
        <end position="155"/>
    </location>
</feature>
<feature type="compositionally biased region" description="Basic and acidic residues" evidence="1">
    <location>
        <begin position="77"/>
        <end position="87"/>
    </location>
</feature>
<feature type="region of interest" description="Disordered" evidence="1">
    <location>
        <begin position="167"/>
        <end position="482"/>
    </location>
</feature>
<dbReference type="AlphaFoldDB" id="K0RBS0"/>
<feature type="compositionally biased region" description="Gly residues" evidence="1">
    <location>
        <begin position="390"/>
        <end position="402"/>
    </location>
</feature>